<accession>A0ABV1M4U8</accession>
<dbReference type="Proteomes" id="UP001433638">
    <property type="component" value="Unassembled WGS sequence"/>
</dbReference>
<dbReference type="InterPro" id="IPR045324">
    <property type="entry name" value="Small_multidrug_res"/>
</dbReference>
<dbReference type="SUPFAM" id="SSF103481">
    <property type="entry name" value="Multidrug resistance efflux transporter EmrE"/>
    <property type="match status" value="1"/>
</dbReference>
<name>A0ABV1M4U8_9NEIS</name>
<protein>
    <submittedName>
        <fullName evidence="10">Multidrug efflux SMR transporter</fullName>
    </submittedName>
</protein>
<reference evidence="10" key="1">
    <citation type="submission" date="2024-06" db="EMBL/GenBank/DDBJ databases">
        <title>Genome sequence of Vogesella sp. MAHUQ-64.</title>
        <authorList>
            <person name="Huq M.A."/>
        </authorList>
    </citation>
    <scope>NUCLEOTIDE SEQUENCE</scope>
    <source>
        <strain evidence="10">MAHUQ-64</strain>
    </source>
</reference>
<proteinExistence type="inferred from homology"/>
<dbReference type="PANTHER" id="PTHR30561">
    <property type="entry name" value="SMR FAMILY PROTON-DEPENDENT DRUG EFFLUX TRANSPORTER SUGE"/>
    <property type="match status" value="1"/>
</dbReference>
<keyword evidence="6 9" id="KW-0472">Membrane</keyword>
<sequence length="110" mass="11531">MNSYLMLAIAIVAEVVATSSLKASDGFSRLLPSVLVVVGYVISFYLLPQIMKTLPVGMVYAIWCGVGIVAVALVGQVLYKQMLDGPAYLGIGLIVAGVVVLQAMSKTSGH</sequence>
<gene>
    <name evidence="10" type="ORF">ABNW52_11615</name>
</gene>
<evidence type="ECO:0000313" key="11">
    <source>
        <dbReference type="Proteomes" id="UP001433638"/>
    </source>
</evidence>
<keyword evidence="2" id="KW-0813">Transport</keyword>
<feature type="transmembrane region" description="Helical" evidence="9">
    <location>
        <begin position="59"/>
        <end position="79"/>
    </location>
</feature>
<feature type="transmembrane region" description="Helical" evidence="9">
    <location>
        <begin position="85"/>
        <end position="104"/>
    </location>
</feature>
<evidence type="ECO:0000256" key="4">
    <source>
        <dbReference type="ARBA" id="ARBA00022692"/>
    </source>
</evidence>
<evidence type="ECO:0000313" key="10">
    <source>
        <dbReference type="EMBL" id="MEQ6291259.1"/>
    </source>
</evidence>
<dbReference type="Pfam" id="PF00893">
    <property type="entry name" value="Multi_Drug_Res"/>
    <property type="match status" value="1"/>
</dbReference>
<keyword evidence="5 9" id="KW-1133">Transmembrane helix</keyword>
<dbReference type="InterPro" id="IPR000390">
    <property type="entry name" value="Small_drug/metabolite_transptr"/>
</dbReference>
<dbReference type="PANTHER" id="PTHR30561:SF1">
    <property type="entry name" value="MULTIDRUG TRANSPORTER EMRE"/>
    <property type="match status" value="1"/>
</dbReference>
<dbReference type="Gene3D" id="1.10.3730.20">
    <property type="match status" value="1"/>
</dbReference>
<evidence type="ECO:0000256" key="7">
    <source>
        <dbReference type="ARBA" id="ARBA00038032"/>
    </source>
</evidence>
<organism evidence="10 11">
    <name type="scientific">Vogesella oryzagri</name>
    <dbReference type="NCBI Taxonomy" id="3160864"/>
    <lineage>
        <taxon>Bacteria</taxon>
        <taxon>Pseudomonadati</taxon>
        <taxon>Pseudomonadota</taxon>
        <taxon>Betaproteobacteria</taxon>
        <taxon>Neisseriales</taxon>
        <taxon>Chromobacteriaceae</taxon>
        <taxon>Vogesella</taxon>
    </lineage>
</organism>
<evidence type="ECO:0000256" key="9">
    <source>
        <dbReference type="SAM" id="Phobius"/>
    </source>
</evidence>
<keyword evidence="4 8" id="KW-0812">Transmembrane</keyword>
<evidence type="ECO:0000256" key="8">
    <source>
        <dbReference type="RuleBase" id="RU003942"/>
    </source>
</evidence>
<comment type="subcellular location">
    <subcellularLocation>
        <location evidence="1 8">Cell membrane</location>
        <topology evidence="1 8">Multi-pass membrane protein</topology>
    </subcellularLocation>
</comment>
<evidence type="ECO:0000256" key="5">
    <source>
        <dbReference type="ARBA" id="ARBA00022989"/>
    </source>
</evidence>
<comment type="caution">
    <text evidence="10">The sequence shown here is derived from an EMBL/GenBank/DDBJ whole genome shotgun (WGS) entry which is preliminary data.</text>
</comment>
<evidence type="ECO:0000256" key="2">
    <source>
        <dbReference type="ARBA" id="ARBA00022448"/>
    </source>
</evidence>
<dbReference type="RefSeq" id="WP_349587846.1">
    <property type="nucleotide sequence ID" value="NZ_JBEFLD010000005.1"/>
</dbReference>
<evidence type="ECO:0000256" key="3">
    <source>
        <dbReference type="ARBA" id="ARBA00022475"/>
    </source>
</evidence>
<dbReference type="EMBL" id="JBEFLD010000005">
    <property type="protein sequence ID" value="MEQ6291259.1"/>
    <property type="molecule type" value="Genomic_DNA"/>
</dbReference>
<evidence type="ECO:0000256" key="1">
    <source>
        <dbReference type="ARBA" id="ARBA00004651"/>
    </source>
</evidence>
<keyword evidence="11" id="KW-1185">Reference proteome</keyword>
<comment type="similarity">
    <text evidence="7 8">Belongs to the drug/metabolite transporter (DMT) superfamily. Small multidrug resistance (SMR) (TC 2.A.7.1) family.</text>
</comment>
<dbReference type="InterPro" id="IPR037185">
    <property type="entry name" value="EmrE-like"/>
</dbReference>
<evidence type="ECO:0000256" key="6">
    <source>
        <dbReference type="ARBA" id="ARBA00023136"/>
    </source>
</evidence>
<feature type="transmembrane region" description="Helical" evidence="9">
    <location>
        <begin position="27"/>
        <end position="47"/>
    </location>
</feature>
<keyword evidence="3" id="KW-1003">Cell membrane</keyword>